<sequence>MNVLVSAAWLTMALQPPTPPVSYRVDESKPSDSIAIQAVSVKAVAGMDRQAVGKVNAALTSATAGFAKEAKQCAAAAQGHLWGYQVRFDKALLSDNYLSIVFAKTTVCAGSPNEQKEARVFARKSGTPIPARTLFKQMLPAVRIAPAVSKNKELIRLDEDTAEQLIDDERCGFYLKNTSYRIWVDGTHLVLFPEFTQTYSFCQKEYLIHRW</sequence>
<dbReference type="RefSeq" id="WP_126076794.1">
    <property type="nucleotide sequence ID" value="NZ_CP051166.1"/>
</dbReference>
<keyword evidence="2" id="KW-1185">Reference proteome</keyword>
<evidence type="ECO:0008006" key="3">
    <source>
        <dbReference type="Google" id="ProtNLM"/>
    </source>
</evidence>
<gene>
    <name evidence="1" type="ORF">EJB06_25265</name>
</gene>
<proteinExistence type="predicted"/>
<comment type="caution">
    <text evidence="1">The sequence shown here is derived from an EMBL/GenBank/DDBJ whole genome shotgun (WGS) entry which is preliminary data.</text>
</comment>
<dbReference type="EMBL" id="RXLQ01000017">
    <property type="protein sequence ID" value="RSZ56213.1"/>
    <property type="molecule type" value="Genomic_DNA"/>
</dbReference>
<dbReference type="AlphaFoldDB" id="A0A430HFC5"/>
<name>A0A430HFC5_9BURK</name>
<protein>
    <recommendedName>
        <fullName evidence="3">DUF4163 domain-containing protein</fullName>
    </recommendedName>
</protein>
<accession>A0A430HFC5</accession>
<evidence type="ECO:0000313" key="2">
    <source>
        <dbReference type="Proteomes" id="UP000278085"/>
    </source>
</evidence>
<reference evidence="1 2" key="1">
    <citation type="submission" date="2018-12" db="EMBL/GenBank/DDBJ databases">
        <authorList>
            <person name="Yang E."/>
        </authorList>
    </citation>
    <scope>NUCLEOTIDE SEQUENCE [LARGE SCALE GENOMIC DNA]</scope>
    <source>
        <strain evidence="1 2">SOD</strain>
    </source>
</reference>
<evidence type="ECO:0000313" key="1">
    <source>
        <dbReference type="EMBL" id="RSZ56213.1"/>
    </source>
</evidence>
<dbReference type="OrthoDB" id="8758882at2"/>
<dbReference type="Proteomes" id="UP000278085">
    <property type="component" value="Unassembled WGS sequence"/>
</dbReference>
<organism evidence="1 2">
    <name type="scientific">Massilia atriviolacea</name>
    <dbReference type="NCBI Taxonomy" id="2495579"/>
    <lineage>
        <taxon>Bacteria</taxon>
        <taxon>Pseudomonadati</taxon>
        <taxon>Pseudomonadota</taxon>
        <taxon>Betaproteobacteria</taxon>
        <taxon>Burkholderiales</taxon>
        <taxon>Oxalobacteraceae</taxon>
        <taxon>Telluria group</taxon>
        <taxon>Massilia</taxon>
    </lineage>
</organism>